<evidence type="ECO:0000313" key="2">
    <source>
        <dbReference type="EMBL" id="SDM45345.1"/>
    </source>
</evidence>
<dbReference type="Pfam" id="PF05016">
    <property type="entry name" value="ParE_toxin"/>
    <property type="match status" value="1"/>
</dbReference>
<dbReference type="InterPro" id="IPR035093">
    <property type="entry name" value="RelE/ParE_toxin_dom_sf"/>
</dbReference>
<keyword evidence="3" id="KW-1185">Reference proteome</keyword>
<dbReference type="AlphaFoldDB" id="A0A1G9TDV2"/>
<reference evidence="3" key="1">
    <citation type="submission" date="2016-10" db="EMBL/GenBank/DDBJ databases">
        <authorList>
            <person name="Varghese N."/>
            <person name="Submissions S."/>
        </authorList>
    </citation>
    <scope>NUCLEOTIDE SEQUENCE [LARGE SCALE GENOMIC DNA]</scope>
    <source>
        <strain evidence="3">BL47</strain>
    </source>
</reference>
<dbReference type="STRING" id="582672.SAMN05216360_102138"/>
<proteinExistence type="predicted"/>
<dbReference type="Proteomes" id="UP000198704">
    <property type="component" value="Unassembled WGS sequence"/>
</dbReference>
<keyword evidence="1" id="KW-1277">Toxin-antitoxin system</keyword>
<accession>A0A1G9TDV2</accession>
<dbReference type="RefSeq" id="WP_091713320.1">
    <property type="nucleotide sequence ID" value="NZ_FNHS01000002.1"/>
</dbReference>
<dbReference type="EMBL" id="FNHS01000002">
    <property type="protein sequence ID" value="SDM45345.1"/>
    <property type="molecule type" value="Genomic_DNA"/>
</dbReference>
<gene>
    <name evidence="2" type="ORF">SAMN05216360_102138</name>
</gene>
<evidence type="ECO:0000256" key="1">
    <source>
        <dbReference type="ARBA" id="ARBA00022649"/>
    </source>
</evidence>
<dbReference type="InterPro" id="IPR007712">
    <property type="entry name" value="RelE/ParE_toxin"/>
</dbReference>
<dbReference type="OrthoDB" id="7173315at2"/>
<organism evidence="2 3">
    <name type="scientific">Methylobacterium phyllostachyos</name>
    <dbReference type="NCBI Taxonomy" id="582672"/>
    <lineage>
        <taxon>Bacteria</taxon>
        <taxon>Pseudomonadati</taxon>
        <taxon>Pseudomonadota</taxon>
        <taxon>Alphaproteobacteria</taxon>
        <taxon>Hyphomicrobiales</taxon>
        <taxon>Methylobacteriaceae</taxon>
        <taxon>Methylobacterium</taxon>
    </lineage>
</organism>
<name>A0A1G9TDV2_9HYPH</name>
<dbReference type="Gene3D" id="3.30.2310.20">
    <property type="entry name" value="RelE-like"/>
    <property type="match status" value="1"/>
</dbReference>
<protein>
    <submittedName>
        <fullName evidence="2">Toxin ParE1/3/4</fullName>
    </submittedName>
</protein>
<sequence>MTIRTTRRANLDLIEIYMSGAVKFGNAHAEHYYAGLKTLLALLEERPQMARLRDEFVRPVRLYPYRAHVVAYIEQADGILIVRVLHGRQNWARHLT</sequence>
<evidence type="ECO:0000313" key="3">
    <source>
        <dbReference type="Proteomes" id="UP000198704"/>
    </source>
</evidence>